<dbReference type="Proteomes" id="UP000028999">
    <property type="component" value="Unassembled WGS sequence"/>
</dbReference>
<dbReference type="EMBL" id="LK032370">
    <property type="protein sequence ID" value="CDY36225.1"/>
    <property type="molecule type" value="Genomic_DNA"/>
</dbReference>
<sequence length="91" mass="11198">MASDSAGGFPNDVRLPFTYESKSYHRWLRGCSHRRESLPRSCTVPLQNQGWFRKVHSHRRFQILRFDEIRSVPWWLRWLRRCFPRHYLLQP</sequence>
<accession>A0A078HCU0</accession>
<organism evidence="1 2">
    <name type="scientific">Brassica napus</name>
    <name type="common">Rape</name>
    <dbReference type="NCBI Taxonomy" id="3708"/>
    <lineage>
        <taxon>Eukaryota</taxon>
        <taxon>Viridiplantae</taxon>
        <taxon>Streptophyta</taxon>
        <taxon>Embryophyta</taxon>
        <taxon>Tracheophyta</taxon>
        <taxon>Spermatophyta</taxon>
        <taxon>Magnoliopsida</taxon>
        <taxon>eudicotyledons</taxon>
        <taxon>Gunneridae</taxon>
        <taxon>Pentapetalae</taxon>
        <taxon>rosids</taxon>
        <taxon>malvids</taxon>
        <taxon>Brassicales</taxon>
        <taxon>Brassicaceae</taxon>
        <taxon>Brassiceae</taxon>
        <taxon>Brassica</taxon>
    </lineage>
</organism>
<reference evidence="1 2" key="1">
    <citation type="journal article" date="2014" name="Science">
        <title>Plant genetics. Early allopolyploid evolution in the post-Neolithic Brassica napus oilseed genome.</title>
        <authorList>
            <person name="Chalhoub B."/>
            <person name="Denoeud F."/>
            <person name="Liu S."/>
            <person name="Parkin I.A."/>
            <person name="Tang H."/>
            <person name="Wang X."/>
            <person name="Chiquet J."/>
            <person name="Belcram H."/>
            <person name="Tong C."/>
            <person name="Samans B."/>
            <person name="Correa M."/>
            <person name="Da Silva C."/>
            <person name="Just J."/>
            <person name="Falentin C."/>
            <person name="Koh C.S."/>
            <person name="Le Clainche I."/>
            <person name="Bernard M."/>
            <person name="Bento P."/>
            <person name="Noel B."/>
            <person name="Labadie K."/>
            <person name="Alberti A."/>
            <person name="Charles M."/>
            <person name="Arnaud D."/>
            <person name="Guo H."/>
            <person name="Daviaud C."/>
            <person name="Alamery S."/>
            <person name="Jabbari K."/>
            <person name="Zhao M."/>
            <person name="Edger P.P."/>
            <person name="Chelaifa H."/>
            <person name="Tack D."/>
            <person name="Lassalle G."/>
            <person name="Mestiri I."/>
            <person name="Schnel N."/>
            <person name="Le Paslier M.C."/>
            <person name="Fan G."/>
            <person name="Renault V."/>
            <person name="Bayer P.E."/>
            <person name="Golicz A.A."/>
            <person name="Manoli S."/>
            <person name="Lee T.H."/>
            <person name="Thi V.H."/>
            <person name="Chalabi S."/>
            <person name="Hu Q."/>
            <person name="Fan C."/>
            <person name="Tollenaere R."/>
            <person name="Lu Y."/>
            <person name="Battail C."/>
            <person name="Shen J."/>
            <person name="Sidebottom C.H."/>
            <person name="Wang X."/>
            <person name="Canaguier A."/>
            <person name="Chauveau A."/>
            <person name="Berard A."/>
            <person name="Deniot G."/>
            <person name="Guan M."/>
            <person name="Liu Z."/>
            <person name="Sun F."/>
            <person name="Lim Y.P."/>
            <person name="Lyons E."/>
            <person name="Town C.D."/>
            <person name="Bancroft I."/>
            <person name="Wang X."/>
            <person name="Meng J."/>
            <person name="Ma J."/>
            <person name="Pires J.C."/>
            <person name="King G.J."/>
            <person name="Brunel D."/>
            <person name="Delourme R."/>
            <person name="Renard M."/>
            <person name="Aury J.M."/>
            <person name="Adams K.L."/>
            <person name="Batley J."/>
            <person name="Snowdon R.J."/>
            <person name="Tost J."/>
            <person name="Edwards D."/>
            <person name="Zhou Y."/>
            <person name="Hua W."/>
            <person name="Sharpe A.G."/>
            <person name="Paterson A.H."/>
            <person name="Guan C."/>
            <person name="Wincker P."/>
        </authorList>
    </citation>
    <scope>NUCLEOTIDE SEQUENCE [LARGE SCALE GENOMIC DNA]</scope>
    <source>
        <strain evidence="2">cv. Darmor-bzh</strain>
    </source>
</reference>
<gene>
    <name evidence="1" type="primary">BnaC06g27690D</name>
    <name evidence="1" type="ORF">GSBRNA2T00060158001</name>
</gene>
<protein>
    <submittedName>
        <fullName evidence="1">BnaC06g27690D protein</fullName>
    </submittedName>
</protein>
<evidence type="ECO:0000313" key="2">
    <source>
        <dbReference type="Proteomes" id="UP000028999"/>
    </source>
</evidence>
<dbReference type="Gramene" id="CDY36225">
    <property type="protein sequence ID" value="CDY36225"/>
    <property type="gene ID" value="GSBRNA2T00060158001"/>
</dbReference>
<dbReference type="AlphaFoldDB" id="A0A078HCU0"/>
<name>A0A078HCU0_BRANA</name>
<evidence type="ECO:0000313" key="1">
    <source>
        <dbReference type="EMBL" id="CDY36225.1"/>
    </source>
</evidence>
<dbReference type="PaxDb" id="3708-A0A078HCU0"/>
<keyword evidence="2" id="KW-1185">Reference proteome</keyword>
<proteinExistence type="predicted"/>